<comment type="caution">
    <text evidence="1">The sequence shown here is derived from an EMBL/GenBank/DDBJ whole genome shotgun (WGS) entry which is preliminary data.</text>
</comment>
<accession>A0ABQ9YD51</accession>
<keyword evidence="2" id="KW-1185">Reference proteome</keyword>
<protein>
    <submittedName>
        <fullName evidence="1">Uncharacterized protein</fullName>
    </submittedName>
</protein>
<evidence type="ECO:0000313" key="2">
    <source>
        <dbReference type="Proteomes" id="UP001281761"/>
    </source>
</evidence>
<reference evidence="1 2" key="1">
    <citation type="journal article" date="2022" name="bioRxiv">
        <title>Genomics of Preaxostyla Flagellates Illuminates Evolutionary Transitions and the Path Towards Mitochondrial Loss.</title>
        <authorList>
            <person name="Novak L.V.F."/>
            <person name="Treitli S.C."/>
            <person name="Pyrih J."/>
            <person name="Halakuc P."/>
            <person name="Pipaliya S.V."/>
            <person name="Vacek V."/>
            <person name="Brzon O."/>
            <person name="Soukal P."/>
            <person name="Eme L."/>
            <person name="Dacks J.B."/>
            <person name="Karnkowska A."/>
            <person name="Elias M."/>
            <person name="Hampl V."/>
        </authorList>
    </citation>
    <scope>NUCLEOTIDE SEQUENCE [LARGE SCALE GENOMIC DNA]</scope>
    <source>
        <strain evidence="1">NAU3</strain>
        <tissue evidence="1">Gut</tissue>
    </source>
</reference>
<name>A0ABQ9YD51_9EUKA</name>
<proteinExistence type="predicted"/>
<dbReference type="EMBL" id="JARBJD010000014">
    <property type="protein sequence ID" value="KAK2961698.1"/>
    <property type="molecule type" value="Genomic_DNA"/>
</dbReference>
<dbReference type="Proteomes" id="UP001281761">
    <property type="component" value="Unassembled WGS sequence"/>
</dbReference>
<gene>
    <name evidence="1" type="ORF">BLNAU_3135</name>
</gene>
<sequence length="126" mass="14658">MPHKLNRSIPYRLPIPYRVHPCHKVFHKDIVCCLMIQRKTGLELDRTMEDAPSGFVEYDVNIVIVAVMWAPSSSVNLDRLCMLYLWIVSKMVKLDRFAENDEVGVVRRESGMESDSDLRMPLYMLS</sequence>
<evidence type="ECO:0000313" key="1">
    <source>
        <dbReference type="EMBL" id="KAK2961698.1"/>
    </source>
</evidence>
<organism evidence="1 2">
    <name type="scientific">Blattamonas nauphoetae</name>
    <dbReference type="NCBI Taxonomy" id="2049346"/>
    <lineage>
        <taxon>Eukaryota</taxon>
        <taxon>Metamonada</taxon>
        <taxon>Preaxostyla</taxon>
        <taxon>Oxymonadida</taxon>
        <taxon>Blattamonas</taxon>
    </lineage>
</organism>